<evidence type="ECO:0000313" key="4">
    <source>
        <dbReference type="Proteomes" id="UP000824890"/>
    </source>
</evidence>
<reference evidence="3 4" key="1">
    <citation type="submission" date="2021-05" db="EMBL/GenBank/DDBJ databases">
        <title>Genome Assembly of Synthetic Allotetraploid Brassica napus Reveals Homoeologous Exchanges between Subgenomes.</title>
        <authorList>
            <person name="Davis J.T."/>
        </authorList>
    </citation>
    <scope>NUCLEOTIDE SEQUENCE [LARGE SCALE GENOMIC DNA]</scope>
    <source>
        <strain evidence="4">cv. Da-Ae</strain>
        <tissue evidence="3">Seedling</tissue>
    </source>
</reference>
<evidence type="ECO:0000256" key="1">
    <source>
        <dbReference type="SAM" id="MobiDB-lite"/>
    </source>
</evidence>
<feature type="compositionally biased region" description="Basic and acidic residues" evidence="1">
    <location>
        <begin position="210"/>
        <end position="224"/>
    </location>
</feature>
<dbReference type="InterPro" id="IPR012328">
    <property type="entry name" value="Chalcone/stilbene_synt_C"/>
</dbReference>
<feature type="region of interest" description="Disordered" evidence="1">
    <location>
        <begin position="201"/>
        <end position="224"/>
    </location>
</feature>
<sequence>MLFNEFHYIYVLLSNRSSDRRLSKYQLLHTISTHKATKELTTTPSTALTIAKTRTTTTTTTKSVSRSQNEHYHAWTASPTNVRTTSNFCDTRGSKSVKVNRIKPYVSDIKLALEHFCIHAGGRAVLDEIQKNLDLSEWQMEPSRMTLNRFGNTSSSSVWYELGFKCNSAVCRALRSIDPSKEKTNNPWIDEIHEFPVTVPRISSSSSESRSQKRTEAEVMSKLG</sequence>
<dbReference type="Proteomes" id="UP000824890">
    <property type="component" value="Unassembled WGS sequence"/>
</dbReference>
<protein>
    <recommendedName>
        <fullName evidence="2">Chalcone/stilbene synthase C-terminal domain-containing protein</fullName>
    </recommendedName>
</protein>
<dbReference type="SUPFAM" id="SSF53901">
    <property type="entry name" value="Thiolase-like"/>
    <property type="match status" value="1"/>
</dbReference>
<organism evidence="3 4">
    <name type="scientific">Brassica napus</name>
    <name type="common">Rape</name>
    <dbReference type="NCBI Taxonomy" id="3708"/>
    <lineage>
        <taxon>Eukaryota</taxon>
        <taxon>Viridiplantae</taxon>
        <taxon>Streptophyta</taxon>
        <taxon>Embryophyta</taxon>
        <taxon>Tracheophyta</taxon>
        <taxon>Spermatophyta</taxon>
        <taxon>Magnoliopsida</taxon>
        <taxon>eudicotyledons</taxon>
        <taxon>Gunneridae</taxon>
        <taxon>Pentapetalae</taxon>
        <taxon>rosids</taxon>
        <taxon>malvids</taxon>
        <taxon>Brassicales</taxon>
        <taxon>Brassicaceae</taxon>
        <taxon>Brassiceae</taxon>
        <taxon>Brassica</taxon>
    </lineage>
</organism>
<dbReference type="Gene3D" id="3.40.47.10">
    <property type="match status" value="1"/>
</dbReference>
<dbReference type="InterPro" id="IPR012392">
    <property type="entry name" value="3-ktacl-CoA_syn"/>
</dbReference>
<dbReference type="Pfam" id="PF02797">
    <property type="entry name" value="Chal_sti_synt_C"/>
    <property type="match status" value="1"/>
</dbReference>
<dbReference type="EMBL" id="JAGKQM010000223">
    <property type="protein sequence ID" value="KAH0854877.1"/>
    <property type="molecule type" value="Genomic_DNA"/>
</dbReference>
<proteinExistence type="predicted"/>
<evidence type="ECO:0000313" key="3">
    <source>
        <dbReference type="EMBL" id="KAH0854877.1"/>
    </source>
</evidence>
<evidence type="ECO:0000259" key="2">
    <source>
        <dbReference type="Pfam" id="PF02797"/>
    </source>
</evidence>
<keyword evidence="4" id="KW-1185">Reference proteome</keyword>
<dbReference type="PANTHER" id="PTHR31561">
    <property type="entry name" value="3-KETOACYL-COA SYNTHASE"/>
    <property type="match status" value="1"/>
</dbReference>
<dbReference type="InterPro" id="IPR016039">
    <property type="entry name" value="Thiolase-like"/>
</dbReference>
<name>A0ABQ7XI20_BRANA</name>
<gene>
    <name evidence="3" type="ORF">HID58_031361</name>
</gene>
<feature type="domain" description="Chalcone/stilbene synthase C-terminal" evidence="2">
    <location>
        <begin position="116"/>
        <end position="162"/>
    </location>
</feature>
<comment type="caution">
    <text evidence="3">The sequence shown here is derived from an EMBL/GenBank/DDBJ whole genome shotgun (WGS) entry which is preliminary data.</text>
</comment>
<accession>A0ABQ7XI20</accession>